<dbReference type="InterPro" id="IPR016181">
    <property type="entry name" value="Acyl_CoA_acyltransferase"/>
</dbReference>
<dbReference type="PANTHER" id="PTHR43792">
    <property type="entry name" value="GNAT FAMILY, PUTATIVE (AFU_ORTHOLOGUE AFUA_3G00765)-RELATED-RELATED"/>
    <property type="match status" value="1"/>
</dbReference>
<sequence length="177" mass="18629">MLQQSQLPLTNNHARLRALHFDDAAPYAAGTADPAVREFGHLPEPEYTPASVRAMIERDAAPGLERGDLAVLAIANAADDAFVGSLVIFDVRADSAEVGFWLHPSARGRGFASSALALAAEFAQRSGLSTVTARTAADNAASQRTLESAGFRAGTTETATAPSGKRIDIVHYELPLS</sequence>
<dbReference type="InterPro" id="IPR000182">
    <property type="entry name" value="GNAT_dom"/>
</dbReference>
<dbReference type="EC" id="2.3.-.-" evidence="2"/>
<proteinExistence type="predicted"/>
<name>A0ABW3TNS9_9MICO</name>
<evidence type="ECO:0000259" key="1">
    <source>
        <dbReference type="PROSITE" id="PS51186"/>
    </source>
</evidence>
<dbReference type="Proteomes" id="UP001597181">
    <property type="component" value="Unassembled WGS sequence"/>
</dbReference>
<dbReference type="SUPFAM" id="SSF55729">
    <property type="entry name" value="Acyl-CoA N-acyltransferases (Nat)"/>
    <property type="match status" value="1"/>
</dbReference>
<evidence type="ECO:0000313" key="2">
    <source>
        <dbReference type="EMBL" id="MFD1202376.1"/>
    </source>
</evidence>
<keyword evidence="2" id="KW-0808">Transferase</keyword>
<protein>
    <submittedName>
        <fullName evidence="2">GNAT family N-acetyltransferase</fullName>
        <ecNumber evidence="2">2.3.-.-</ecNumber>
    </submittedName>
</protein>
<dbReference type="InterPro" id="IPR051531">
    <property type="entry name" value="N-acetyltransferase"/>
</dbReference>
<dbReference type="PROSITE" id="PS51186">
    <property type="entry name" value="GNAT"/>
    <property type="match status" value="1"/>
</dbReference>
<keyword evidence="3" id="KW-1185">Reference proteome</keyword>
<comment type="caution">
    <text evidence="2">The sequence shown here is derived from an EMBL/GenBank/DDBJ whole genome shotgun (WGS) entry which is preliminary data.</text>
</comment>
<organism evidence="2 3">
    <name type="scientific">Leucobacter albus</name>
    <dbReference type="NCBI Taxonomy" id="272210"/>
    <lineage>
        <taxon>Bacteria</taxon>
        <taxon>Bacillati</taxon>
        <taxon>Actinomycetota</taxon>
        <taxon>Actinomycetes</taxon>
        <taxon>Micrococcales</taxon>
        <taxon>Microbacteriaceae</taxon>
        <taxon>Leucobacter</taxon>
    </lineage>
</organism>
<keyword evidence="2" id="KW-0012">Acyltransferase</keyword>
<dbReference type="EMBL" id="JBHTLY010000004">
    <property type="protein sequence ID" value="MFD1202376.1"/>
    <property type="molecule type" value="Genomic_DNA"/>
</dbReference>
<dbReference type="GO" id="GO:0016746">
    <property type="term" value="F:acyltransferase activity"/>
    <property type="evidence" value="ECO:0007669"/>
    <property type="project" value="UniProtKB-KW"/>
</dbReference>
<reference evidence="3" key="1">
    <citation type="journal article" date="2019" name="Int. J. Syst. Evol. Microbiol.">
        <title>The Global Catalogue of Microorganisms (GCM) 10K type strain sequencing project: providing services to taxonomists for standard genome sequencing and annotation.</title>
        <authorList>
            <consortium name="The Broad Institute Genomics Platform"/>
            <consortium name="The Broad Institute Genome Sequencing Center for Infectious Disease"/>
            <person name="Wu L."/>
            <person name="Ma J."/>
        </authorList>
    </citation>
    <scope>NUCLEOTIDE SEQUENCE [LARGE SCALE GENOMIC DNA]</scope>
    <source>
        <strain evidence="3">CCUG 50213</strain>
    </source>
</reference>
<dbReference type="Pfam" id="PF13302">
    <property type="entry name" value="Acetyltransf_3"/>
    <property type="match status" value="1"/>
</dbReference>
<dbReference type="Gene3D" id="3.40.630.30">
    <property type="match status" value="1"/>
</dbReference>
<dbReference type="RefSeq" id="WP_343960898.1">
    <property type="nucleotide sequence ID" value="NZ_BAAAKZ010000010.1"/>
</dbReference>
<gene>
    <name evidence="2" type="ORF">ACFQ3U_10775</name>
</gene>
<accession>A0ABW3TNS9</accession>
<feature type="domain" description="N-acetyltransferase" evidence="1">
    <location>
        <begin position="19"/>
        <end position="177"/>
    </location>
</feature>
<evidence type="ECO:0000313" key="3">
    <source>
        <dbReference type="Proteomes" id="UP001597181"/>
    </source>
</evidence>